<dbReference type="Proteomes" id="UP000603457">
    <property type="component" value="Unassembled WGS sequence"/>
</dbReference>
<gene>
    <name evidence="1" type="ORF">H6G74_01815</name>
</gene>
<keyword evidence="2" id="KW-1185">Reference proteome</keyword>
<dbReference type="PANTHER" id="PTHR12083:SF9">
    <property type="entry name" value="BIFUNCTIONAL POLYNUCLEOTIDE PHOSPHATASE_KINASE"/>
    <property type="match status" value="1"/>
</dbReference>
<protein>
    <submittedName>
        <fullName evidence="1">ATP-binding protein</fullName>
    </submittedName>
</protein>
<dbReference type="SUPFAM" id="SSF52540">
    <property type="entry name" value="P-loop containing nucleoside triphosphate hydrolases"/>
    <property type="match status" value="1"/>
</dbReference>
<accession>A0ABR8FQF2</accession>
<proteinExistence type="predicted"/>
<dbReference type="PANTHER" id="PTHR12083">
    <property type="entry name" value="BIFUNCTIONAL POLYNUCLEOTIDE PHOSPHATASE/KINASE"/>
    <property type="match status" value="1"/>
</dbReference>
<keyword evidence="1" id="KW-0067">ATP-binding</keyword>
<name>A0ABR8FQF2_9NOSO</name>
<sequence length="149" mass="17636">MQLIIFIGIQASGKSTFYSQRFSDTHIRINLDMLKTRHREKRLIETCLEIGQPFVVDNTNPTPEERERYILLAKNQGFRITGYYFESKIADSIQRNQNRKPEQQVPDKGIRGTYSRLILPKYEEGFDELYYVRLIPKGEFAVQEWLDEV</sequence>
<dbReference type="Pfam" id="PF13671">
    <property type="entry name" value="AAA_33"/>
    <property type="match status" value="1"/>
</dbReference>
<keyword evidence="1" id="KW-0547">Nucleotide-binding</keyword>
<reference evidence="1 2" key="1">
    <citation type="journal article" date="2020" name="ISME J.">
        <title>Comparative genomics reveals insights into cyanobacterial evolution and habitat adaptation.</title>
        <authorList>
            <person name="Chen M.Y."/>
            <person name="Teng W.K."/>
            <person name="Zhao L."/>
            <person name="Hu C.X."/>
            <person name="Zhou Y.K."/>
            <person name="Han B.P."/>
            <person name="Song L.R."/>
            <person name="Shu W.S."/>
        </authorList>
    </citation>
    <scope>NUCLEOTIDE SEQUENCE [LARGE SCALE GENOMIC DNA]</scope>
    <source>
        <strain evidence="1 2">FACHB-130</strain>
    </source>
</reference>
<evidence type="ECO:0000313" key="2">
    <source>
        <dbReference type="Proteomes" id="UP000603457"/>
    </source>
</evidence>
<organism evidence="1 2">
    <name type="scientific">Nostoc spongiaeforme FACHB-130</name>
    <dbReference type="NCBI Taxonomy" id="1357510"/>
    <lineage>
        <taxon>Bacteria</taxon>
        <taxon>Bacillati</taxon>
        <taxon>Cyanobacteriota</taxon>
        <taxon>Cyanophyceae</taxon>
        <taxon>Nostocales</taxon>
        <taxon>Nostocaceae</taxon>
        <taxon>Nostoc</taxon>
    </lineage>
</organism>
<dbReference type="PIRSF" id="PIRSF037081">
    <property type="entry name" value="P-loop_All4644_prd"/>
    <property type="match status" value="1"/>
</dbReference>
<dbReference type="Gene3D" id="3.40.50.300">
    <property type="entry name" value="P-loop containing nucleotide triphosphate hydrolases"/>
    <property type="match status" value="1"/>
</dbReference>
<dbReference type="InterPro" id="IPR027417">
    <property type="entry name" value="P-loop_NTPase"/>
</dbReference>
<dbReference type="EMBL" id="JACJTB010000001">
    <property type="protein sequence ID" value="MBD2593066.1"/>
    <property type="molecule type" value="Genomic_DNA"/>
</dbReference>
<evidence type="ECO:0000313" key="1">
    <source>
        <dbReference type="EMBL" id="MBD2593066.1"/>
    </source>
</evidence>
<dbReference type="RefSeq" id="WP_190966015.1">
    <property type="nucleotide sequence ID" value="NZ_JACJTB010000001.1"/>
</dbReference>
<dbReference type="InterPro" id="IPR017101">
    <property type="entry name" value="P-loop_ATP/GTP-bd_All4644_prd"/>
</dbReference>
<comment type="caution">
    <text evidence="1">The sequence shown here is derived from an EMBL/GenBank/DDBJ whole genome shotgun (WGS) entry which is preliminary data.</text>
</comment>
<dbReference type="GO" id="GO:0005524">
    <property type="term" value="F:ATP binding"/>
    <property type="evidence" value="ECO:0007669"/>
    <property type="project" value="UniProtKB-KW"/>
</dbReference>